<organism evidence="2 3">
    <name type="scientific">Psychrobacter halodurans</name>
    <dbReference type="NCBI Taxonomy" id="2818439"/>
    <lineage>
        <taxon>Bacteria</taxon>
        <taxon>Pseudomonadati</taxon>
        <taxon>Pseudomonadota</taxon>
        <taxon>Gammaproteobacteria</taxon>
        <taxon>Moraxellales</taxon>
        <taxon>Moraxellaceae</taxon>
        <taxon>Psychrobacter</taxon>
    </lineage>
</organism>
<sequence>MKYFSYVKNKQFAQALAVLKPRQRYITAKRRWYAARLGLYRTVSKHSSWLSVKTPRHTVVSTIANIKRKNLTDEKAKSHIEQLLYDKRYYQFHHELIKETISLYPEVVFNFLKAQKEKSDTLDSSYYQGLYIALLQQHDPLSTHIDHYLSDFLAYPADAEYADKSCLYSNIALHTPLAKLANLNQIFTYHQLDQIALSDEQQKFTVANLITVENLDKQEESRGHHQRHKVTVIVTTYNASKTIESCIHSLLMQTWRNLEIIVVDDASTDDTLQRLGSLNSRYKDLTVIALPKNVGTFAAKSICAQYATGEFLTCQDSDDWAHPQKIAEQVHPLITDARVMVTTSHWLRLDHEGQYYVRQVYPFMRQNPASPMFRLQTVKQETGLWHIVRTGADSEFFERLKLVYGNERIVVVKKPLTIASHRPNSLMTSEQFGIYNRTAALSRLDYWEAWRLWHIETLHQKASLIMPSVEKQANATHALFVGIPDSIKVDKLSLKESLDAHTVLSKL</sequence>
<reference evidence="2 3" key="1">
    <citation type="submission" date="2021-03" db="EMBL/GenBank/DDBJ databases">
        <authorList>
            <person name="Shang D.-D."/>
            <person name="Du Z.-J."/>
            <person name="Chen G.-J."/>
        </authorList>
    </citation>
    <scope>NUCLEOTIDE SEQUENCE [LARGE SCALE GENOMIC DNA]</scope>
    <source>
        <strain evidence="2 3">F2608</strain>
    </source>
</reference>
<dbReference type="Proteomes" id="UP000664161">
    <property type="component" value="Unassembled WGS sequence"/>
</dbReference>
<name>A0AAW4IT41_9GAMM</name>
<evidence type="ECO:0000313" key="3">
    <source>
        <dbReference type="Proteomes" id="UP000664161"/>
    </source>
</evidence>
<dbReference type="PANTHER" id="PTHR43685">
    <property type="entry name" value="GLYCOSYLTRANSFERASE"/>
    <property type="match status" value="1"/>
</dbReference>
<dbReference type="InterPro" id="IPR001173">
    <property type="entry name" value="Glyco_trans_2-like"/>
</dbReference>
<proteinExistence type="predicted"/>
<dbReference type="AlphaFoldDB" id="A0AAW4IT41"/>
<dbReference type="SUPFAM" id="SSF53448">
    <property type="entry name" value="Nucleotide-diphospho-sugar transferases"/>
    <property type="match status" value="1"/>
</dbReference>
<dbReference type="CDD" id="cd00761">
    <property type="entry name" value="Glyco_tranf_GTA_type"/>
    <property type="match status" value="1"/>
</dbReference>
<dbReference type="InterPro" id="IPR050834">
    <property type="entry name" value="Glycosyltransf_2"/>
</dbReference>
<evidence type="ECO:0000259" key="1">
    <source>
        <dbReference type="Pfam" id="PF00535"/>
    </source>
</evidence>
<dbReference type="InterPro" id="IPR029044">
    <property type="entry name" value="Nucleotide-diphossugar_trans"/>
</dbReference>
<comment type="caution">
    <text evidence="2">The sequence shown here is derived from an EMBL/GenBank/DDBJ whole genome shotgun (WGS) entry which is preliminary data.</text>
</comment>
<protein>
    <submittedName>
        <fullName evidence="2">Glycosyltransferase family 2 protein</fullName>
    </submittedName>
</protein>
<dbReference type="RefSeq" id="WP_207968958.1">
    <property type="nucleotide sequence ID" value="NZ_JAGBKN010000002.1"/>
</dbReference>
<evidence type="ECO:0000313" key="2">
    <source>
        <dbReference type="EMBL" id="MBO1515982.1"/>
    </source>
</evidence>
<dbReference type="Pfam" id="PF00535">
    <property type="entry name" value="Glycos_transf_2"/>
    <property type="match status" value="1"/>
</dbReference>
<dbReference type="Gene3D" id="3.90.550.10">
    <property type="entry name" value="Spore Coat Polysaccharide Biosynthesis Protein SpsA, Chain A"/>
    <property type="match status" value="1"/>
</dbReference>
<dbReference type="EMBL" id="JAGBKN010000002">
    <property type="protein sequence ID" value="MBO1515982.1"/>
    <property type="molecule type" value="Genomic_DNA"/>
</dbReference>
<dbReference type="PANTHER" id="PTHR43685:SF2">
    <property type="entry name" value="GLYCOSYLTRANSFERASE 2-LIKE DOMAIN-CONTAINING PROTEIN"/>
    <property type="match status" value="1"/>
</dbReference>
<gene>
    <name evidence="2" type="ORF">J3491_01365</name>
</gene>
<keyword evidence="3" id="KW-1185">Reference proteome</keyword>
<feature type="domain" description="Glycosyltransferase 2-like" evidence="1">
    <location>
        <begin position="231"/>
        <end position="366"/>
    </location>
</feature>
<accession>A0AAW4IT41</accession>